<dbReference type="GO" id="GO:0004540">
    <property type="term" value="F:RNA nuclease activity"/>
    <property type="evidence" value="ECO:0007669"/>
    <property type="project" value="InterPro"/>
</dbReference>
<dbReference type="PANTHER" id="PTHR35811">
    <property type="entry name" value="SLR1870 PROTEIN"/>
    <property type="match status" value="1"/>
</dbReference>
<protein>
    <recommendedName>
        <fullName evidence="1">NYN domain-containing protein</fullName>
    </recommendedName>
</protein>
<dbReference type="InterPro" id="IPR021139">
    <property type="entry name" value="NYN"/>
</dbReference>
<dbReference type="Proteomes" id="UP000236642">
    <property type="component" value="Unassembled WGS sequence"/>
</dbReference>
<name>A0A2H5Y723_9CHLR</name>
<evidence type="ECO:0000313" key="2">
    <source>
        <dbReference type="EMBL" id="GBD09222.1"/>
    </source>
</evidence>
<feature type="domain" description="NYN" evidence="1">
    <location>
        <begin position="9"/>
        <end position="152"/>
    </location>
</feature>
<evidence type="ECO:0000313" key="3">
    <source>
        <dbReference type="Proteomes" id="UP000236642"/>
    </source>
</evidence>
<dbReference type="PANTHER" id="PTHR35811:SF1">
    <property type="entry name" value="HTH OST-TYPE DOMAIN-CONTAINING PROTEIN"/>
    <property type="match status" value="1"/>
</dbReference>
<reference evidence="3" key="1">
    <citation type="submission" date="2017-09" db="EMBL/GenBank/DDBJ databases">
        <title>Metaegenomics of thermophilic ammonia-oxidizing enrichment culture.</title>
        <authorList>
            <person name="Kato S."/>
            <person name="Suzuki K."/>
        </authorList>
    </citation>
    <scope>NUCLEOTIDE SEQUENCE [LARGE SCALE GENOMIC DNA]</scope>
</reference>
<accession>A0A2H5Y723</accession>
<dbReference type="Pfam" id="PF01936">
    <property type="entry name" value="NYN"/>
    <property type="match status" value="1"/>
</dbReference>
<gene>
    <name evidence="2" type="ORF">HRbin22_01471</name>
</gene>
<sequence>MARRERPEMAVFIDFENIATAAESRYYTLDLQRLFAELGRRGRPVLKRAYADWSRFTKYRDELLRHGVDLVQIYSYGHKLARNRADVRMAIDAIETLFTRPEVQMFAIISGDSDFSSLITRLREHGKFVIGVGVQGATSDLIPALCDEFIYYDTLITPEAEEMPSPAASAPEPSPAAPAPEIVGTADRYRRYLQDWGFVLLEPTTRRMGLTRLFETLRAGVAELTLARWLERTNWEGLDLDPGGRQELGWLLLLGSGLSFGSLPPSFFTPIQGVRVAGLKRFIEAAESGWIRFLGMANWPLEPEALAFLLGLPVVEVESMLRGMVREGLLVAEDGTFRWIPHEDPLRGSVFEALRADLAGATYPSGITPSLGDARALFEEGMSYRRDRNFPMALERFRLALRMTLDLWETRTPGVGPYEIRWRAASYCSVRAGELFNNRRDFAGSLPYYYAFIALMIPGDPVWEKLRGLVDFMLHYALSAFFDNQVPVTSGPFVRRLLELFHDADPDRAERVREWVAQVARLNPAILGWLLEQLTGVEAGEEQKEALAVFLRGQIRG</sequence>
<organism evidence="2 3">
    <name type="scientific">Candidatus Thermoflexus japonica</name>
    <dbReference type="NCBI Taxonomy" id="2035417"/>
    <lineage>
        <taxon>Bacteria</taxon>
        <taxon>Bacillati</taxon>
        <taxon>Chloroflexota</taxon>
        <taxon>Thermoflexia</taxon>
        <taxon>Thermoflexales</taxon>
        <taxon>Thermoflexaceae</taxon>
        <taxon>Thermoflexus</taxon>
    </lineage>
</organism>
<evidence type="ECO:0000259" key="1">
    <source>
        <dbReference type="Pfam" id="PF01936"/>
    </source>
</evidence>
<comment type="caution">
    <text evidence="2">The sequence shown here is derived from an EMBL/GenBank/DDBJ whole genome shotgun (WGS) entry which is preliminary data.</text>
</comment>
<dbReference type="AlphaFoldDB" id="A0A2H5Y723"/>
<proteinExistence type="predicted"/>
<dbReference type="CDD" id="cd11297">
    <property type="entry name" value="PIN_LabA-like_N_1"/>
    <property type="match status" value="1"/>
</dbReference>
<dbReference type="EMBL" id="BEHY01000031">
    <property type="protein sequence ID" value="GBD09222.1"/>
    <property type="molecule type" value="Genomic_DNA"/>
</dbReference>
<dbReference type="Gene3D" id="3.40.50.1010">
    <property type="entry name" value="5'-nuclease"/>
    <property type="match status" value="1"/>
</dbReference>